<proteinExistence type="predicted"/>
<dbReference type="AlphaFoldDB" id="A0A9D4PT49"/>
<evidence type="ECO:0000313" key="2">
    <source>
        <dbReference type="EMBL" id="KAH7951934.1"/>
    </source>
</evidence>
<gene>
    <name evidence="2" type="ORF">HPB52_015464</name>
</gene>
<name>A0A9D4PT49_RHISA</name>
<keyword evidence="3" id="KW-1185">Reference proteome</keyword>
<dbReference type="Proteomes" id="UP000821837">
    <property type="component" value="Chromosome 5"/>
</dbReference>
<dbReference type="EMBL" id="JABSTV010001251">
    <property type="protein sequence ID" value="KAH7951934.1"/>
    <property type="molecule type" value="Genomic_DNA"/>
</dbReference>
<protein>
    <submittedName>
        <fullName evidence="2">Uncharacterized protein</fullName>
    </submittedName>
</protein>
<comment type="caution">
    <text evidence="2">The sequence shown here is derived from an EMBL/GenBank/DDBJ whole genome shotgun (WGS) entry which is preliminary data.</text>
</comment>
<reference evidence="2" key="1">
    <citation type="journal article" date="2020" name="Cell">
        <title>Large-Scale Comparative Analyses of Tick Genomes Elucidate Their Genetic Diversity and Vector Capacities.</title>
        <authorList>
            <consortium name="Tick Genome and Microbiome Consortium (TIGMIC)"/>
            <person name="Jia N."/>
            <person name="Wang J."/>
            <person name="Shi W."/>
            <person name="Du L."/>
            <person name="Sun Y."/>
            <person name="Zhan W."/>
            <person name="Jiang J.F."/>
            <person name="Wang Q."/>
            <person name="Zhang B."/>
            <person name="Ji P."/>
            <person name="Bell-Sakyi L."/>
            <person name="Cui X.M."/>
            <person name="Yuan T.T."/>
            <person name="Jiang B.G."/>
            <person name="Yang W.F."/>
            <person name="Lam T.T."/>
            <person name="Chang Q.C."/>
            <person name="Ding S.J."/>
            <person name="Wang X.J."/>
            <person name="Zhu J.G."/>
            <person name="Ruan X.D."/>
            <person name="Zhao L."/>
            <person name="Wei J.T."/>
            <person name="Ye R.Z."/>
            <person name="Que T.C."/>
            <person name="Du C.H."/>
            <person name="Zhou Y.H."/>
            <person name="Cheng J.X."/>
            <person name="Dai P.F."/>
            <person name="Guo W.B."/>
            <person name="Han X.H."/>
            <person name="Huang E.J."/>
            <person name="Li L.F."/>
            <person name="Wei W."/>
            <person name="Gao Y.C."/>
            <person name="Liu J.Z."/>
            <person name="Shao H.Z."/>
            <person name="Wang X."/>
            <person name="Wang C.C."/>
            <person name="Yang T.C."/>
            <person name="Huo Q.B."/>
            <person name="Li W."/>
            <person name="Chen H.Y."/>
            <person name="Chen S.E."/>
            <person name="Zhou L.G."/>
            <person name="Ni X.B."/>
            <person name="Tian J.H."/>
            <person name="Sheng Y."/>
            <person name="Liu T."/>
            <person name="Pan Y.S."/>
            <person name="Xia L.Y."/>
            <person name="Li J."/>
            <person name="Zhao F."/>
            <person name="Cao W.C."/>
        </authorList>
    </citation>
    <scope>NUCLEOTIDE SEQUENCE</scope>
    <source>
        <strain evidence="2">Rsan-2018</strain>
    </source>
</reference>
<reference evidence="2" key="2">
    <citation type="submission" date="2021-09" db="EMBL/GenBank/DDBJ databases">
        <authorList>
            <person name="Jia N."/>
            <person name="Wang J."/>
            <person name="Shi W."/>
            <person name="Du L."/>
            <person name="Sun Y."/>
            <person name="Zhan W."/>
            <person name="Jiang J."/>
            <person name="Wang Q."/>
            <person name="Zhang B."/>
            <person name="Ji P."/>
            <person name="Sakyi L.B."/>
            <person name="Cui X."/>
            <person name="Yuan T."/>
            <person name="Jiang B."/>
            <person name="Yang W."/>
            <person name="Lam T.T.-Y."/>
            <person name="Chang Q."/>
            <person name="Ding S."/>
            <person name="Wang X."/>
            <person name="Zhu J."/>
            <person name="Ruan X."/>
            <person name="Zhao L."/>
            <person name="Wei J."/>
            <person name="Que T."/>
            <person name="Du C."/>
            <person name="Cheng J."/>
            <person name="Dai P."/>
            <person name="Han X."/>
            <person name="Huang E."/>
            <person name="Gao Y."/>
            <person name="Liu J."/>
            <person name="Shao H."/>
            <person name="Ye R."/>
            <person name="Li L."/>
            <person name="Wei W."/>
            <person name="Wang X."/>
            <person name="Wang C."/>
            <person name="Huo Q."/>
            <person name="Li W."/>
            <person name="Guo W."/>
            <person name="Chen H."/>
            <person name="Chen S."/>
            <person name="Zhou L."/>
            <person name="Zhou L."/>
            <person name="Ni X."/>
            <person name="Tian J."/>
            <person name="Zhou Y."/>
            <person name="Sheng Y."/>
            <person name="Liu T."/>
            <person name="Pan Y."/>
            <person name="Xia L."/>
            <person name="Li J."/>
            <person name="Zhao F."/>
            <person name="Cao W."/>
        </authorList>
    </citation>
    <scope>NUCLEOTIDE SEQUENCE</scope>
    <source>
        <strain evidence="2">Rsan-2018</strain>
        <tissue evidence="2">Larvae</tissue>
    </source>
</reference>
<sequence length="86" mass="9778">MTLLSLYQLTPCRDRIETTTTRNALCTKEFVVLRGDAIEEAAKTSKRRLETTSGQATEPKRHRPGSCRPKSTVRRLPKRHRATARA</sequence>
<feature type="compositionally biased region" description="Basic residues" evidence="1">
    <location>
        <begin position="60"/>
        <end position="86"/>
    </location>
</feature>
<evidence type="ECO:0000256" key="1">
    <source>
        <dbReference type="SAM" id="MobiDB-lite"/>
    </source>
</evidence>
<feature type="region of interest" description="Disordered" evidence="1">
    <location>
        <begin position="43"/>
        <end position="86"/>
    </location>
</feature>
<evidence type="ECO:0000313" key="3">
    <source>
        <dbReference type="Proteomes" id="UP000821837"/>
    </source>
</evidence>
<organism evidence="2 3">
    <name type="scientific">Rhipicephalus sanguineus</name>
    <name type="common">Brown dog tick</name>
    <name type="synonym">Ixodes sanguineus</name>
    <dbReference type="NCBI Taxonomy" id="34632"/>
    <lineage>
        <taxon>Eukaryota</taxon>
        <taxon>Metazoa</taxon>
        <taxon>Ecdysozoa</taxon>
        <taxon>Arthropoda</taxon>
        <taxon>Chelicerata</taxon>
        <taxon>Arachnida</taxon>
        <taxon>Acari</taxon>
        <taxon>Parasitiformes</taxon>
        <taxon>Ixodida</taxon>
        <taxon>Ixodoidea</taxon>
        <taxon>Ixodidae</taxon>
        <taxon>Rhipicephalinae</taxon>
        <taxon>Rhipicephalus</taxon>
        <taxon>Rhipicephalus</taxon>
    </lineage>
</organism>
<accession>A0A9D4PT49</accession>